<evidence type="ECO:0000313" key="3">
    <source>
        <dbReference type="Proteomes" id="UP000499080"/>
    </source>
</evidence>
<keyword evidence="3" id="KW-1185">Reference proteome</keyword>
<comment type="caution">
    <text evidence="2">The sequence shown here is derived from an EMBL/GenBank/DDBJ whole genome shotgun (WGS) entry which is preliminary data.</text>
</comment>
<sequence>MVRIEVARGLANASVVFRVMAINSSHVKGGGVARRRQCIRSLERCPEICHATRSWNGVTVRNSTDRSPQVQTSGDSMFYQSTRHGNNSLASVGQITLVTK</sequence>
<dbReference type="Proteomes" id="UP000499080">
    <property type="component" value="Unassembled WGS sequence"/>
</dbReference>
<accession>A0A4Y2VER6</accession>
<evidence type="ECO:0000313" key="2">
    <source>
        <dbReference type="EMBL" id="GBO23082.1"/>
    </source>
</evidence>
<protein>
    <submittedName>
        <fullName evidence="2">Uncharacterized protein</fullName>
    </submittedName>
</protein>
<reference evidence="2 3" key="1">
    <citation type="journal article" date="2019" name="Sci. Rep.">
        <title>Orb-weaving spider Araneus ventricosus genome elucidates the spidroin gene catalogue.</title>
        <authorList>
            <person name="Kono N."/>
            <person name="Nakamura H."/>
            <person name="Ohtoshi R."/>
            <person name="Moran D.A.P."/>
            <person name="Shinohara A."/>
            <person name="Yoshida Y."/>
            <person name="Fujiwara M."/>
            <person name="Mori M."/>
            <person name="Tomita M."/>
            <person name="Arakawa K."/>
        </authorList>
    </citation>
    <scope>NUCLEOTIDE SEQUENCE [LARGE SCALE GENOMIC DNA]</scope>
</reference>
<evidence type="ECO:0000256" key="1">
    <source>
        <dbReference type="SAM" id="MobiDB-lite"/>
    </source>
</evidence>
<organism evidence="2 3">
    <name type="scientific">Araneus ventricosus</name>
    <name type="common">Orbweaver spider</name>
    <name type="synonym">Epeira ventricosa</name>
    <dbReference type="NCBI Taxonomy" id="182803"/>
    <lineage>
        <taxon>Eukaryota</taxon>
        <taxon>Metazoa</taxon>
        <taxon>Ecdysozoa</taxon>
        <taxon>Arthropoda</taxon>
        <taxon>Chelicerata</taxon>
        <taxon>Arachnida</taxon>
        <taxon>Araneae</taxon>
        <taxon>Araneomorphae</taxon>
        <taxon>Entelegynae</taxon>
        <taxon>Araneoidea</taxon>
        <taxon>Araneidae</taxon>
        <taxon>Araneus</taxon>
    </lineage>
</organism>
<dbReference type="EMBL" id="BGPR01046120">
    <property type="protein sequence ID" value="GBO23082.1"/>
    <property type="molecule type" value="Genomic_DNA"/>
</dbReference>
<name>A0A4Y2VER6_ARAVE</name>
<dbReference type="AlphaFoldDB" id="A0A4Y2VER6"/>
<feature type="region of interest" description="Disordered" evidence="1">
    <location>
        <begin position="59"/>
        <end position="79"/>
    </location>
</feature>
<proteinExistence type="predicted"/>
<gene>
    <name evidence="2" type="ORF">AVEN_56460_1</name>
</gene>